<dbReference type="EMBL" id="JBHSSG010000013">
    <property type="protein sequence ID" value="MFC6179442.1"/>
    <property type="molecule type" value="Genomic_DNA"/>
</dbReference>
<sequence length="68" mass="8030">MALNKYKPLKNKPTIAWWQELLWQTFYLILFLVAYQIKFSETIFSWQTLSLFIIGLLSAALGSLHRHS</sequence>
<name>A0ABW1RVH3_9LACO</name>
<evidence type="ECO:0000313" key="2">
    <source>
        <dbReference type="EMBL" id="MFC6179442.1"/>
    </source>
</evidence>
<protein>
    <submittedName>
        <fullName evidence="2">Uncharacterized protein</fullName>
    </submittedName>
</protein>
<proteinExistence type="predicted"/>
<keyword evidence="1" id="KW-1133">Transmembrane helix</keyword>
<feature type="transmembrane region" description="Helical" evidence="1">
    <location>
        <begin position="43"/>
        <end position="64"/>
    </location>
</feature>
<organism evidence="2 3">
    <name type="scientific">Weissella sagaensis</name>
    <dbReference type="NCBI Taxonomy" id="2559928"/>
    <lineage>
        <taxon>Bacteria</taxon>
        <taxon>Bacillati</taxon>
        <taxon>Bacillota</taxon>
        <taxon>Bacilli</taxon>
        <taxon>Lactobacillales</taxon>
        <taxon>Lactobacillaceae</taxon>
        <taxon>Weissella</taxon>
    </lineage>
</organism>
<dbReference type="Proteomes" id="UP001596158">
    <property type="component" value="Unassembled WGS sequence"/>
</dbReference>
<reference evidence="3" key="1">
    <citation type="journal article" date="2019" name="Int. J. Syst. Evol. Microbiol.">
        <title>The Global Catalogue of Microorganisms (GCM) 10K type strain sequencing project: providing services to taxonomists for standard genome sequencing and annotation.</title>
        <authorList>
            <consortium name="The Broad Institute Genomics Platform"/>
            <consortium name="The Broad Institute Genome Sequencing Center for Infectious Disease"/>
            <person name="Wu L."/>
            <person name="Ma J."/>
        </authorList>
    </citation>
    <scope>NUCLEOTIDE SEQUENCE [LARGE SCALE GENOMIC DNA]</scope>
    <source>
        <strain evidence="3">CCM 8924</strain>
    </source>
</reference>
<evidence type="ECO:0000313" key="3">
    <source>
        <dbReference type="Proteomes" id="UP001596158"/>
    </source>
</evidence>
<keyword evidence="3" id="KW-1185">Reference proteome</keyword>
<comment type="caution">
    <text evidence="2">The sequence shown here is derived from an EMBL/GenBank/DDBJ whole genome shotgun (WGS) entry which is preliminary data.</text>
</comment>
<keyword evidence="1" id="KW-0812">Transmembrane</keyword>
<evidence type="ECO:0000256" key="1">
    <source>
        <dbReference type="SAM" id="Phobius"/>
    </source>
</evidence>
<gene>
    <name evidence="2" type="ORF">ACFQGR_08645</name>
</gene>
<keyword evidence="1" id="KW-0472">Membrane</keyword>
<feature type="transmembrane region" description="Helical" evidence="1">
    <location>
        <begin position="21"/>
        <end position="37"/>
    </location>
</feature>
<accession>A0ABW1RVH3</accession>